<sequence length="198" mass="21610">MGSKEGDIETILVVSSQHAKGSEKTEPIFTKVPHDFGPRSSDFVGDLSKTWGISKDWMLELRDGWKMVIPLSAYRSPESMSNQPTSEGVVNPGLASPVYEGQIISWASECDGVGGSVVSDFGLEGEAGDSDEGLLDWEHLGEPLEVAPLAMDNSVVMEIPTVEKIRCKVDVDNTKLSQWVTNRQLKMDPGPLLSKNIY</sequence>
<proteinExistence type="predicted"/>
<protein>
    <submittedName>
        <fullName evidence="1">Uncharacterized protein</fullName>
    </submittedName>
</protein>
<reference evidence="1 2" key="1">
    <citation type="submission" date="2024-01" db="EMBL/GenBank/DDBJ databases">
        <title>A telomere-to-telomere, gap-free genome of sweet tea (Lithocarpus litseifolius).</title>
        <authorList>
            <person name="Zhou J."/>
        </authorList>
    </citation>
    <scope>NUCLEOTIDE SEQUENCE [LARGE SCALE GENOMIC DNA]</scope>
    <source>
        <strain evidence="1">Zhou-2022a</strain>
        <tissue evidence="1">Leaf</tissue>
    </source>
</reference>
<comment type="caution">
    <text evidence="1">The sequence shown here is derived from an EMBL/GenBank/DDBJ whole genome shotgun (WGS) entry which is preliminary data.</text>
</comment>
<keyword evidence="2" id="KW-1185">Reference proteome</keyword>
<evidence type="ECO:0000313" key="1">
    <source>
        <dbReference type="EMBL" id="KAL0008014.1"/>
    </source>
</evidence>
<gene>
    <name evidence="1" type="ORF">SO802_009516</name>
</gene>
<name>A0AAW2DD00_9ROSI</name>
<dbReference type="AlphaFoldDB" id="A0AAW2DD00"/>
<organism evidence="1 2">
    <name type="scientific">Lithocarpus litseifolius</name>
    <dbReference type="NCBI Taxonomy" id="425828"/>
    <lineage>
        <taxon>Eukaryota</taxon>
        <taxon>Viridiplantae</taxon>
        <taxon>Streptophyta</taxon>
        <taxon>Embryophyta</taxon>
        <taxon>Tracheophyta</taxon>
        <taxon>Spermatophyta</taxon>
        <taxon>Magnoliopsida</taxon>
        <taxon>eudicotyledons</taxon>
        <taxon>Gunneridae</taxon>
        <taxon>Pentapetalae</taxon>
        <taxon>rosids</taxon>
        <taxon>fabids</taxon>
        <taxon>Fagales</taxon>
        <taxon>Fagaceae</taxon>
        <taxon>Lithocarpus</taxon>
    </lineage>
</organism>
<dbReference type="EMBL" id="JAZDWU010000003">
    <property type="protein sequence ID" value="KAL0008014.1"/>
    <property type="molecule type" value="Genomic_DNA"/>
</dbReference>
<accession>A0AAW2DD00</accession>
<dbReference type="Proteomes" id="UP001459277">
    <property type="component" value="Unassembled WGS sequence"/>
</dbReference>
<evidence type="ECO:0000313" key="2">
    <source>
        <dbReference type="Proteomes" id="UP001459277"/>
    </source>
</evidence>